<gene>
    <name evidence="23" type="ORF">QYF61_020800</name>
</gene>
<keyword evidence="6" id="KW-0808">Transferase</keyword>
<dbReference type="Gene3D" id="3.90.550.10">
    <property type="entry name" value="Spore Coat Polysaccharide Biosynthesis Protein SpsA, Chain A"/>
    <property type="match status" value="1"/>
</dbReference>
<proteinExistence type="inferred from homology"/>
<evidence type="ECO:0000256" key="11">
    <source>
        <dbReference type="ARBA" id="ARBA00023034"/>
    </source>
</evidence>
<feature type="domain" description="Galactosyltransferase C-terminal" evidence="21">
    <location>
        <begin position="537"/>
        <end position="614"/>
    </location>
</feature>
<keyword evidence="9" id="KW-0735">Signal-anchor</keyword>
<dbReference type="CDD" id="cd00899">
    <property type="entry name" value="b4GalT"/>
    <property type="match status" value="1"/>
</dbReference>
<evidence type="ECO:0000256" key="2">
    <source>
        <dbReference type="ARBA" id="ARBA00004323"/>
    </source>
</evidence>
<dbReference type="PRINTS" id="PR02050">
    <property type="entry name" value="B14GALTRFASE"/>
</dbReference>
<evidence type="ECO:0000256" key="13">
    <source>
        <dbReference type="ARBA" id="ARBA00023157"/>
    </source>
</evidence>
<evidence type="ECO:0000256" key="1">
    <source>
        <dbReference type="ARBA" id="ARBA00001936"/>
    </source>
</evidence>
<dbReference type="GO" id="GO:0005975">
    <property type="term" value="P:carbohydrate metabolic process"/>
    <property type="evidence" value="ECO:0007669"/>
    <property type="project" value="InterPro"/>
</dbReference>
<keyword evidence="15" id="KW-0464">Manganese</keyword>
<evidence type="ECO:0000256" key="12">
    <source>
        <dbReference type="ARBA" id="ARBA00023136"/>
    </source>
</evidence>
<protein>
    <recommendedName>
        <fullName evidence="18">N-acetyllactosamine synthase</fullName>
        <ecNumber evidence="16">2.4.1.90</ecNumber>
    </recommendedName>
    <alternativeName>
        <fullName evidence="18">N-acetyllactosamine synthase</fullName>
    </alternativeName>
    <alternativeName>
        <fullName evidence="17">Nal synthase</fullName>
    </alternativeName>
</protein>
<organism evidence="23 24">
    <name type="scientific">Mycteria americana</name>
    <name type="common">Wood stork</name>
    <dbReference type="NCBI Taxonomy" id="33587"/>
    <lineage>
        <taxon>Eukaryota</taxon>
        <taxon>Metazoa</taxon>
        <taxon>Chordata</taxon>
        <taxon>Craniata</taxon>
        <taxon>Vertebrata</taxon>
        <taxon>Euteleostomi</taxon>
        <taxon>Archelosauria</taxon>
        <taxon>Archosauria</taxon>
        <taxon>Dinosauria</taxon>
        <taxon>Saurischia</taxon>
        <taxon>Theropoda</taxon>
        <taxon>Coelurosauria</taxon>
        <taxon>Aves</taxon>
        <taxon>Neognathae</taxon>
        <taxon>Neoaves</taxon>
        <taxon>Aequornithes</taxon>
        <taxon>Ciconiiformes</taxon>
        <taxon>Ciconiidae</taxon>
        <taxon>Mycteria</taxon>
    </lineage>
</organism>
<keyword evidence="11" id="KW-0333">Golgi apparatus</keyword>
<accession>A0AAN7NRH7</accession>
<evidence type="ECO:0000256" key="15">
    <source>
        <dbReference type="ARBA" id="ARBA00023211"/>
    </source>
</evidence>
<dbReference type="InterPro" id="IPR003859">
    <property type="entry name" value="Galactosyl_T"/>
</dbReference>
<evidence type="ECO:0000256" key="3">
    <source>
        <dbReference type="ARBA" id="ARBA00004922"/>
    </source>
</evidence>
<keyword evidence="7" id="KW-0812">Transmembrane</keyword>
<dbReference type="Pfam" id="PF02709">
    <property type="entry name" value="Glyco_transf_7C"/>
    <property type="match status" value="1"/>
</dbReference>
<dbReference type="GO" id="GO:0046872">
    <property type="term" value="F:metal ion binding"/>
    <property type="evidence" value="ECO:0007669"/>
    <property type="project" value="UniProtKB-KW"/>
</dbReference>
<feature type="domain" description="Galactosyltransferase N-terminal" evidence="22">
    <location>
        <begin position="400"/>
        <end position="533"/>
    </location>
</feature>
<evidence type="ECO:0000256" key="5">
    <source>
        <dbReference type="ARBA" id="ARBA00022676"/>
    </source>
</evidence>
<dbReference type="FunFam" id="3.90.550.10:FF:000028">
    <property type="entry name" value="beta-1,4-galactosyltransferase 1"/>
    <property type="match status" value="1"/>
</dbReference>
<dbReference type="CDD" id="cd01650">
    <property type="entry name" value="RT_nLTR_like"/>
    <property type="match status" value="1"/>
</dbReference>
<dbReference type="Proteomes" id="UP001333110">
    <property type="component" value="Unassembled WGS sequence"/>
</dbReference>
<evidence type="ECO:0000313" key="24">
    <source>
        <dbReference type="Proteomes" id="UP001333110"/>
    </source>
</evidence>
<dbReference type="InterPro" id="IPR029044">
    <property type="entry name" value="Nucleotide-diphossugar_trans"/>
</dbReference>
<dbReference type="SUPFAM" id="SSF53448">
    <property type="entry name" value="Nucleotide-diphospho-sugar transferases"/>
    <property type="match status" value="1"/>
</dbReference>
<evidence type="ECO:0000256" key="14">
    <source>
        <dbReference type="ARBA" id="ARBA00023180"/>
    </source>
</evidence>
<keyword evidence="14" id="KW-0325">Glycoprotein</keyword>
<keyword evidence="10" id="KW-1133">Transmembrane helix</keyword>
<evidence type="ECO:0000256" key="19">
    <source>
        <dbReference type="ARBA" id="ARBA00049413"/>
    </source>
</evidence>
<sequence length="671" mass="76612">MALSLYVFHLFYKFKVLVLVALCLTVLWATFSYFVDSRQEISKVKSMVEHFGKVTSLEDSQKEEKIESIVQVPTVKSFQGHCPALSPYLRPGLEDRDGEQNEAPIIQGEMVSDLLHHFDTHKCMGPDGIHPRVLRELVEVLTKPLSILYQQSWLTGEVPADWRLANVTPIYKKGQKEDLGNYRPVSLTSVPGKVMEQIILSAITRHVQDNQMIRPSQHGFMKGRSCLTSLVSFYDKVTCLVDEAVDVVCLDFSKAFDAVSHSILLEKLAAHGLDRPGGESQVVLPRAQYGGQFCLISFFINDLDEGIECTLSKFADETKLSRSVDLLEGRKALQRDLDRLDQWAEANCMRFNKAKCKVLQLGHSNPMQRYRLGEGWLESCLAEKDLGVLVDSQLNMSQQCAQVAKKANGGASKLAFKASLTLEEVQKENPQVVKGRYHPTECSALQHVAILIPHRNREKHLLYLLEHLHPFLQRQQLDYGIYVIHQAGSTKFNRAKLLNVGYLEALKEANWDCFIFHDVDLVPENDFNIYMCDRQPKHLVVGRNNTGYRLRYQGYFGGVTALTRDQFSKVNGFSNNYWGWGGEDDDLRIRVEMQNMRVVRPSADVARYTMIFHKRDRGNEENRERMKLLRQVSRTWKTDGLNSCSYKLLSVEHNPLYINITVDFSTEPKIS</sequence>
<evidence type="ECO:0000256" key="7">
    <source>
        <dbReference type="ARBA" id="ARBA00022692"/>
    </source>
</evidence>
<comment type="cofactor">
    <cofactor evidence="1">
        <name>Mn(2+)</name>
        <dbReference type="ChEBI" id="CHEBI:29035"/>
    </cofactor>
</comment>
<dbReference type="InterPro" id="IPR027791">
    <property type="entry name" value="Galactosyl_T_C"/>
</dbReference>
<comment type="catalytic activity">
    <reaction evidence="19">
        <text>N-acetyl-D-glucosamine + UDP-alpha-D-galactose = beta-D-galactosyl-(1-&gt;4)-N-acetyl-D-glucosamine + UDP + H(+)</text>
        <dbReference type="Rhea" id="RHEA:17745"/>
        <dbReference type="ChEBI" id="CHEBI:15378"/>
        <dbReference type="ChEBI" id="CHEBI:58223"/>
        <dbReference type="ChEBI" id="CHEBI:60152"/>
        <dbReference type="ChEBI" id="CHEBI:66914"/>
        <dbReference type="ChEBI" id="CHEBI:506227"/>
        <dbReference type="EC" id="2.4.1.90"/>
    </reaction>
    <physiologicalReaction direction="left-to-right" evidence="19">
        <dbReference type="Rhea" id="RHEA:17746"/>
    </physiologicalReaction>
</comment>
<evidence type="ECO:0000259" key="21">
    <source>
        <dbReference type="Pfam" id="PF02709"/>
    </source>
</evidence>
<dbReference type="InterPro" id="IPR027995">
    <property type="entry name" value="Galactosyl_T_N"/>
</dbReference>
<comment type="pathway">
    <text evidence="3">Protein modification; protein glycosylation.</text>
</comment>
<comment type="subcellular location">
    <subcellularLocation>
        <location evidence="2">Golgi apparatus membrane</location>
        <topology evidence="2">Single-pass type II membrane protein</topology>
    </subcellularLocation>
</comment>
<reference evidence="23 24" key="1">
    <citation type="journal article" date="2023" name="J. Hered.">
        <title>Chromosome-level genome of the wood stork (Mycteria americana) provides insight into avian chromosome evolution.</title>
        <authorList>
            <person name="Flamio R. Jr."/>
            <person name="Ramstad K.M."/>
        </authorList>
    </citation>
    <scope>NUCLEOTIDE SEQUENCE [LARGE SCALE GENOMIC DNA]</scope>
    <source>
        <strain evidence="23">JAX WOST 10</strain>
    </source>
</reference>
<evidence type="ECO:0000259" key="22">
    <source>
        <dbReference type="Pfam" id="PF13733"/>
    </source>
</evidence>
<keyword evidence="5" id="KW-0328">Glycosyltransferase</keyword>
<dbReference type="Pfam" id="PF00078">
    <property type="entry name" value="RVT_1"/>
    <property type="match status" value="1"/>
</dbReference>
<evidence type="ECO:0000259" key="20">
    <source>
        <dbReference type="Pfam" id="PF00078"/>
    </source>
</evidence>
<comment type="similarity">
    <text evidence="4">Belongs to the glycosyltransferase 7 family.</text>
</comment>
<dbReference type="InterPro" id="IPR000477">
    <property type="entry name" value="RT_dom"/>
</dbReference>
<dbReference type="GO" id="GO:0000139">
    <property type="term" value="C:Golgi membrane"/>
    <property type="evidence" value="ECO:0007669"/>
    <property type="project" value="UniProtKB-SubCell"/>
</dbReference>
<dbReference type="Pfam" id="PF13733">
    <property type="entry name" value="Glyco_transf_7N"/>
    <property type="match status" value="1"/>
</dbReference>
<keyword evidence="8" id="KW-0479">Metal-binding</keyword>
<dbReference type="AlphaFoldDB" id="A0AAN7NRH7"/>
<evidence type="ECO:0000256" key="6">
    <source>
        <dbReference type="ARBA" id="ARBA00022679"/>
    </source>
</evidence>
<dbReference type="GO" id="GO:0003945">
    <property type="term" value="F:N-acetyllactosamine synthase activity"/>
    <property type="evidence" value="ECO:0007669"/>
    <property type="project" value="UniProtKB-EC"/>
</dbReference>
<evidence type="ECO:0000256" key="9">
    <source>
        <dbReference type="ARBA" id="ARBA00022968"/>
    </source>
</evidence>
<dbReference type="PANTHER" id="PTHR19300:SF9">
    <property type="entry name" value="BETA-1,4-GALACTOSYLTRANSFERASE 4"/>
    <property type="match status" value="1"/>
</dbReference>
<dbReference type="EMBL" id="JAUNZN010000001">
    <property type="protein sequence ID" value="KAK4832123.1"/>
    <property type="molecule type" value="Genomic_DNA"/>
</dbReference>
<dbReference type="EC" id="2.4.1.90" evidence="16"/>
<evidence type="ECO:0000256" key="8">
    <source>
        <dbReference type="ARBA" id="ARBA00022723"/>
    </source>
</evidence>
<evidence type="ECO:0000256" key="17">
    <source>
        <dbReference type="ARBA" id="ARBA00041655"/>
    </source>
</evidence>
<name>A0AAN7NRH7_MYCAM</name>
<comment type="caution">
    <text evidence="23">The sequence shown here is derived from an EMBL/GenBank/DDBJ whole genome shotgun (WGS) entry which is preliminary data.</text>
</comment>
<evidence type="ECO:0000256" key="16">
    <source>
        <dbReference type="ARBA" id="ARBA00038891"/>
    </source>
</evidence>
<evidence type="ECO:0000256" key="10">
    <source>
        <dbReference type="ARBA" id="ARBA00022989"/>
    </source>
</evidence>
<feature type="domain" description="Reverse transcriptase" evidence="20">
    <location>
        <begin position="175"/>
        <end position="359"/>
    </location>
</feature>
<keyword evidence="12" id="KW-0472">Membrane</keyword>
<keyword evidence="24" id="KW-1185">Reference proteome</keyword>
<keyword evidence="13" id="KW-1015">Disulfide bond</keyword>
<evidence type="ECO:0000313" key="23">
    <source>
        <dbReference type="EMBL" id="KAK4832123.1"/>
    </source>
</evidence>
<evidence type="ECO:0000256" key="4">
    <source>
        <dbReference type="ARBA" id="ARBA00005735"/>
    </source>
</evidence>
<evidence type="ECO:0000256" key="18">
    <source>
        <dbReference type="ARBA" id="ARBA00042172"/>
    </source>
</evidence>
<dbReference type="PANTHER" id="PTHR19300">
    <property type="entry name" value="BETA-1,4-GALACTOSYLTRANSFERASE"/>
    <property type="match status" value="1"/>
</dbReference>